<protein>
    <submittedName>
        <fullName evidence="1">Chaperonin 10-like protein</fullName>
    </submittedName>
</protein>
<evidence type="ECO:0000313" key="1">
    <source>
        <dbReference type="EMBL" id="KAK9234575.1"/>
    </source>
</evidence>
<proteinExistence type="predicted"/>
<keyword evidence="2" id="KW-1185">Reference proteome</keyword>
<sequence length="363" mass="39004">MLSTMPAMHKPNIGVYTNPKHHLYVAEAEPTNLIPAEGEVIVHVCATGICGSDIHFQKHGQIGPTMIVRDEHILGHESAGIVIAVHQSVTSLKVGDRVALEPGVPCYKCDLCLHGHYNGCPDVQFKSTPPVPGLLRRYVNHPAEWCHKIGDMSFEKGALLEPLSVALAGIENSGVRLGDPVVVLGAGPIGVVSALCARAAGSEPIIITDINGDRLAFAKTLIPSIRTVKVERGKTPDEIVVSIIDAAGGIKPRVALECTGVQSSIATAIFSLQFRGVCFCIGVGASTQNIPFMHLSVNEIDLKFQYRYANQWPKAIRIMNGGLLDGIEQMITHRFPLEESVKAFETTANPDSGSIKVMIVDED</sequence>
<reference evidence="2" key="1">
    <citation type="journal article" date="2024" name="Front. Bioeng. Biotechnol.">
        <title>Genome-scale model development and genomic sequencing of the oleaginous clade Lipomyces.</title>
        <authorList>
            <person name="Czajka J.J."/>
            <person name="Han Y."/>
            <person name="Kim J."/>
            <person name="Mondo S.J."/>
            <person name="Hofstad B.A."/>
            <person name="Robles A."/>
            <person name="Haridas S."/>
            <person name="Riley R."/>
            <person name="LaButti K."/>
            <person name="Pangilinan J."/>
            <person name="Andreopoulos W."/>
            <person name="Lipzen A."/>
            <person name="Yan J."/>
            <person name="Wang M."/>
            <person name="Ng V."/>
            <person name="Grigoriev I.V."/>
            <person name="Spatafora J.W."/>
            <person name="Magnuson J.K."/>
            <person name="Baker S.E."/>
            <person name="Pomraning K.R."/>
        </authorList>
    </citation>
    <scope>NUCLEOTIDE SEQUENCE [LARGE SCALE GENOMIC DNA]</scope>
    <source>
        <strain evidence="2">CBS 7786</strain>
    </source>
</reference>
<comment type="caution">
    <text evidence="1">The sequence shown here is derived from an EMBL/GenBank/DDBJ whole genome shotgun (WGS) entry which is preliminary data.</text>
</comment>
<gene>
    <name evidence="1" type="ORF">V1525DRAFT_366628</name>
</gene>
<evidence type="ECO:0000313" key="2">
    <source>
        <dbReference type="Proteomes" id="UP001433508"/>
    </source>
</evidence>
<name>A0ACC3STE1_LIPKO</name>
<dbReference type="Proteomes" id="UP001433508">
    <property type="component" value="Unassembled WGS sequence"/>
</dbReference>
<dbReference type="EMBL" id="MU971464">
    <property type="protein sequence ID" value="KAK9234575.1"/>
    <property type="molecule type" value="Genomic_DNA"/>
</dbReference>
<accession>A0ACC3STE1</accession>
<organism evidence="1 2">
    <name type="scientific">Lipomyces kononenkoae</name>
    <name type="common">Yeast</name>
    <dbReference type="NCBI Taxonomy" id="34357"/>
    <lineage>
        <taxon>Eukaryota</taxon>
        <taxon>Fungi</taxon>
        <taxon>Dikarya</taxon>
        <taxon>Ascomycota</taxon>
        <taxon>Saccharomycotina</taxon>
        <taxon>Lipomycetes</taxon>
        <taxon>Lipomycetales</taxon>
        <taxon>Lipomycetaceae</taxon>
        <taxon>Lipomyces</taxon>
    </lineage>
</organism>